<dbReference type="PROSITE" id="PS00675">
    <property type="entry name" value="SIGMA54_INTERACT_1"/>
    <property type="match status" value="1"/>
</dbReference>
<gene>
    <name evidence="3" type="ORF">PAXINDRAFT_103088</name>
</gene>
<evidence type="ECO:0000259" key="2">
    <source>
        <dbReference type="Pfam" id="PF01926"/>
    </source>
</evidence>
<sequence length="507" mass="56511">MSPRKSPTPDSHGDGEGNEQTPNLEEIKHVVIFGESGVGKSSLVNLVAGREVSATSSGAAGCTLEYKHHVLDLGDPSQRFAIWDTAGLDEGTHGSVPAEKAEMYLKQLLRDLGRTGGIDLLVYCVRGTRVRSALLWNYDLFYSAICRKKVPIAIVVTGLENQEGSMESWWEQNQHEFSALKMHFDNHACVTTVTPLEPLTQSTTLGGRLGESKVAVMNLITTTCRTKKWKPAERSWTETAFSDIRAMMSPKENVRLANVIVCHVSPRSQHPSSVVATRRRSISFHNPVALSFSLRPVTFRNPISIVNERLLPFENTVKYIQERSFCVYQVPQKQPSSSNEEPKKAVQRGADLLIFCVEIDDPDVKSQWQHFYFAYGGDLSPQIVVVNGASDQGSAEDWWGRRMGTQTDANVTFWSTNQVEVEAAKKRLRDLINARCISCRKIFMKNDHIFRRSLRVDTGSWISAWTKTQSGSGQDGEQDILTKWGVWEEVSPGGGRTPVQPSATPQD</sequence>
<dbReference type="EMBL" id="KN820009">
    <property type="protein sequence ID" value="KIJ07127.1"/>
    <property type="molecule type" value="Genomic_DNA"/>
</dbReference>
<dbReference type="SUPFAM" id="SSF52540">
    <property type="entry name" value="P-loop containing nucleoside triphosphate hydrolases"/>
    <property type="match status" value="1"/>
</dbReference>
<reference evidence="3 4" key="1">
    <citation type="submission" date="2014-06" db="EMBL/GenBank/DDBJ databases">
        <authorList>
            <consortium name="DOE Joint Genome Institute"/>
            <person name="Kuo A."/>
            <person name="Kohler A."/>
            <person name="Nagy L.G."/>
            <person name="Floudas D."/>
            <person name="Copeland A."/>
            <person name="Barry K.W."/>
            <person name="Cichocki N."/>
            <person name="Veneault-Fourrey C."/>
            <person name="LaButti K."/>
            <person name="Lindquist E.A."/>
            <person name="Lipzen A."/>
            <person name="Lundell T."/>
            <person name="Morin E."/>
            <person name="Murat C."/>
            <person name="Sun H."/>
            <person name="Tunlid A."/>
            <person name="Henrissat B."/>
            <person name="Grigoriev I.V."/>
            <person name="Hibbett D.S."/>
            <person name="Martin F."/>
            <person name="Nordberg H.P."/>
            <person name="Cantor M.N."/>
            <person name="Hua S.X."/>
        </authorList>
    </citation>
    <scope>NUCLEOTIDE SEQUENCE [LARGE SCALE GENOMIC DNA]</scope>
    <source>
        <strain evidence="3 4">ATCC 200175</strain>
    </source>
</reference>
<feature type="domain" description="G" evidence="2">
    <location>
        <begin position="29"/>
        <end position="126"/>
    </location>
</feature>
<name>A0A0C9TGL3_PAXIN</name>
<dbReference type="InterPro" id="IPR006073">
    <property type="entry name" value="GTP-bd"/>
</dbReference>
<feature type="region of interest" description="Disordered" evidence="1">
    <location>
        <begin position="1"/>
        <end position="23"/>
    </location>
</feature>
<dbReference type="InterPro" id="IPR027417">
    <property type="entry name" value="P-loop_NTPase"/>
</dbReference>
<dbReference type="InterPro" id="IPR025662">
    <property type="entry name" value="Sigma_54_int_dom_ATP-bd_1"/>
</dbReference>
<accession>A0A0C9TGL3</accession>
<reference evidence="4" key="2">
    <citation type="submission" date="2015-01" db="EMBL/GenBank/DDBJ databases">
        <title>Evolutionary Origins and Diversification of the Mycorrhizal Mutualists.</title>
        <authorList>
            <consortium name="DOE Joint Genome Institute"/>
            <consortium name="Mycorrhizal Genomics Consortium"/>
            <person name="Kohler A."/>
            <person name="Kuo A."/>
            <person name="Nagy L.G."/>
            <person name="Floudas D."/>
            <person name="Copeland A."/>
            <person name="Barry K.W."/>
            <person name="Cichocki N."/>
            <person name="Veneault-Fourrey C."/>
            <person name="LaButti K."/>
            <person name="Lindquist E.A."/>
            <person name="Lipzen A."/>
            <person name="Lundell T."/>
            <person name="Morin E."/>
            <person name="Murat C."/>
            <person name="Riley R."/>
            <person name="Ohm R."/>
            <person name="Sun H."/>
            <person name="Tunlid A."/>
            <person name="Henrissat B."/>
            <person name="Grigoriev I.V."/>
            <person name="Hibbett D.S."/>
            <person name="Martin F."/>
        </authorList>
    </citation>
    <scope>NUCLEOTIDE SEQUENCE [LARGE SCALE GENOMIC DNA]</scope>
    <source>
        <strain evidence="4">ATCC 200175</strain>
    </source>
</reference>
<dbReference type="GO" id="GO:0005525">
    <property type="term" value="F:GTP binding"/>
    <property type="evidence" value="ECO:0007669"/>
    <property type="project" value="InterPro"/>
</dbReference>
<evidence type="ECO:0000313" key="3">
    <source>
        <dbReference type="EMBL" id="KIJ07127.1"/>
    </source>
</evidence>
<keyword evidence="4" id="KW-1185">Reference proteome</keyword>
<protein>
    <recommendedName>
        <fullName evidence="2">G domain-containing protein</fullName>
    </recommendedName>
</protein>
<dbReference type="CDD" id="cd00882">
    <property type="entry name" value="Ras_like_GTPase"/>
    <property type="match status" value="1"/>
</dbReference>
<dbReference type="Pfam" id="PF01926">
    <property type="entry name" value="MMR_HSR1"/>
    <property type="match status" value="1"/>
</dbReference>
<dbReference type="AlphaFoldDB" id="A0A0C9TGL3"/>
<dbReference type="Proteomes" id="UP000053647">
    <property type="component" value="Unassembled WGS sequence"/>
</dbReference>
<dbReference type="OrthoDB" id="8954335at2759"/>
<evidence type="ECO:0000313" key="4">
    <source>
        <dbReference type="Proteomes" id="UP000053647"/>
    </source>
</evidence>
<proteinExistence type="predicted"/>
<organism evidence="3 4">
    <name type="scientific">Paxillus involutus ATCC 200175</name>
    <dbReference type="NCBI Taxonomy" id="664439"/>
    <lineage>
        <taxon>Eukaryota</taxon>
        <taxon>Fungi</taxon>
        <taxon>Dikarya</taxon>
        <taxon>Basidiomycota</taxon>
        <taxon>Agaricomycotina</taxon>
        <taxon>Agaricomycetes</taxon>
        <taxon>Agaricomycetidae</taxon>
        <taxon>Boletales</taxon>
        <taxon>Paxilineae</taxon>
        <taxon>Paxillaceae</taxon>
        <taxon>Paxillus</taxon>
    </lineage>
</organism>
<evidence type="ECO:0000256" key="1">
    <source>
        <dbReference type="SAM" id="MobiDB-lite"/>
    </source>
</evidence>
<dbReference type="HOGENOM" id="CLU_032838_1_0_1"/>
<dbReference type="Gene3D" id="3.40.50.300">
    <property type="entry name" value="P-loop containing nucleotide triphosphate hydrolases"/>
    <property type="match status" value="1"/>
</dbReference>